<organism evidence="1 2">
    <name type="scientific">Acinetobacter pragensis</name>
    <dbReference type="NCBI Taxonomy" id="1806892"/>
    <lineage>
        <taxon>Bacteria</taxon>
        <taxon>Pseudomonadati</taxon>
        <taxon>Pseudomonadota</taxon>
        <taxon>Gammaproteobacteria</taxon>
        <taxon>Moraxellales</taxon>
        <taxon>Moraxellaceae</taxon>
        <taxon>Acinetobacter</taxon>
    </lineage>
</organism>
<proteinExistence type="predicted"/>
<reference evidence="1 2" key="1">
    <citation type="submission" date="2016-03" db="EMBL/GenBank/DDBJ databases">
        <title>Acinetobacter genomospecies 28 strain ANC 4149.</title>
        <authorList>
            <person name="Radolfova-Krizova L."/>
            <person name="Nemec A."/>
        </authorList>
    </citation>
    <scope>NUCLEOTIDE SEQUENCE [LARGE SCALE GENOMIC DNA]</scope>
    <source>
        <strain evidence="1 2">ANC 4149</strain>
    </source>
</reference>
<dbReference type="AlphaFoldDB" id="A0A151Y121"/>
<dbReference type="EMBL" id="LUAW01000023">
    <property type="protein sequence ID" value="KYQ71736.1"/>
    <property type="molecule type" value="Genomic_DNA"/>
</dbReference>
<protein>
    <submittedName>
        <fullName evidence="1">Uncharacterized protein</fullName>
    </submittedName>
</protein>
<dbReference type="Proteomes" id="UP000076276">
    <property type="component" value="Unassembled WGS sequence"/>
</dbReference>
<sequence>MAKNIIGSSVFQKFQPHFCDRFILAAPYAQMIEIVLNKYFARLGLAGNPLMIQDCTVVDHRALFKKRLSIFAIRLFFP</sequence>
<evidence type="ECO:0000313" key="1">
    <source>
        <dbReference type="EMBL" id="KYQ71736.1"/>
    </source>
</evidence>
<accession>A0A151Y121</accession>
<name>A0A151Y121_9GAMM</name>
<gene>
    <name evidence="1" type="ORF">AZH43_02490</name>
</gene>
<keyword evidence="2" id="KW-1185">Reference proteome</keyword>
<evidence type="ECO:0000313" key="2">
    <source>
        <dbReference type="Proteomes" id="UP000076276"/>
    </source>
</evidence>
<comment type="caution">
    <text evidence="1">The sequence shown here is derived from an EMBL/GenBank/DDBJ whole genome shotgun (WGS) entry which is preliminary data.</text>
</comment>